<dbReference type="RefSeq" id="WP_379075794.1">
    <property type="nucleotide sequence ID" value="NZ_JBHTJW010000002.1"/>
</dbReference>
<name>A0ABW3GHL0_9PROT</name>
<keyword evidence="3" id="KW-1185">Reference proteome</keyword>
<proteinExistence type="predicted"/>
<gene>
    <name evidence="2" type="ORF">ACFQ1T_08915</name>
</gene>
<protein>
    <submittedName>
        <fullName evidence="2">FRG domain-containing protein</fullName>
    </submittedName>
</protein>
<evidence type="ECO:0000313" key="2">
    <source>
        <dbReference type="EMBL" id="MFD0929898.1"/>
    </source>
</evidence>
<dbReference type="Pfam" id="PF08867">
    <property type="entry name" value="FRG"/>
    <property type="match status" value="1"/>
</dbReference>
<accession>A0ABW3GHL0</accession>
<comment type="caution">
    <text evidence="2">The sequence shown here is derived from an EMBL/GenBank/DDBJ whole genome shotgun (WGS) entry which is preliminary data.</text>
</comment>
<sequence>MQIVPATTLLEISKDFVDHRSRREQSWYWYSEEDHGGAIPFAVQSLYRGQNKRYLPMLPSIARGMISQNTGELWKYAISDQARIVLRLAQSWWFSRELNHHPITSHAANQKLKLDRIALAQHYGIPTGYLDLTDDFNVSAFFATCYETKSGWQPVTSGMGVIYRVNPLEISNYFPLGPQALPRPTEQCAWVTELPFCHAFDDWPNVRMMNFNHEKHIGEYFLEMFSGGEKLFPPDPLADVALEILACREIPGDLIEKALESFAKDPHGIRIGHLKTIRKELTKITTLNNYRRLLTDEKVSSLISDTEWRLKMLQPVTARARTIRRVPIQ</sequence>
<evidence type="ECO:0000259" key="1">
    <source>
        <dbReference type="SMART" id="SM00901"/>
    </source>
</evidence>
<dbReference type="Proteomes" id="UP001597106">
    <property type="component" value="Unassembled WGS sequence"/>
</dbReference>
<evidence type="ECO:0000313" key="3">
    <source>
        <dbReference type="Proteomes" id="UP001597106"/>
    </source>
</evidence>
<feature type="domain" description="FRG" evidence="1">
    <location>
        <begin position="41"/>
        <end position="152"/>
    </location>
</feature>
<dbReference type="SMART" id="SM00901">
    <property type="entry name" value="FRG"/>
    <property type="match status" value="1"/>
</dbReference>
<reference evidence="3" key="1">
    <citation type="journal article" date="2019" name="Int. J. Syst. Evol. Microbiol.">
        <title>The Global Catalogue of Microorganisms (GCM) 10K type strain sequencing project: providing services to taxonomists for standard genome sequencing and annotation.</title>
        <authorList>
            <consortium name="The Broad Institute Genomics Platform"/>
            <consortium name="The Broad Institute Genome Sequencing Center for Infectious Disease"/>
            <person name="Wu L."/>
            <person name="Ma J."/>
        </authorList>
    </citation>
    <scope>NUCLEOTIDE SEQUENCE [LARGE SCALE GENOMIC DNA]</scope>
    <source>
        <strain evidence="3">CCUG 59685</strain>
    </source>
</reference>
<organism evidence="2 3">
    <name type="scientific">Methylophilus glucosoxydans</name>
    <dbReference type="NCBI Taxonomy" id="752553"/>
    <lineage>
        <taxon>Bacteria</taxon>
        <taxon>Pseudomonadati</taxon>
        <taxon>Pseudomonadota</taxon>
        <taxon>Betaproteobacteria</taxon>
        <taxon>Nitrosomonadales</taxon>
        <taxon>Methylophilaceae</taxon>
        <taxon>Methylophilus</taxon>
    </lineage>
</organism>
<dbReference type="EMBL" id="JBHTJW010000002">
    <property type="protein sequence ID" value="MFD0929898.1"/>
    <property type="molecule type" value="Genomic_DNA"/>
</dbReference>
<dbReference type="InterPro" id="IPR014966">
    <property type="entry name" value="FRG-dom"/>
</dbReference>